<evidence type="ECO:0000313" key="2">
    <source>
        <dbReference type="Proteomes" id="UP000827138"/>
    </source>
</evidence>
<reference evidence="1 2" key="1">
    <citation type="submission" date="2021-08" db="EMBL/GenBank/DDBJ databases">
        <authorList>
            <person name="Ping M."/>
        </authorList>
    </citation>
    <scope>NUCLEOTIDE SEQUENCE [LARGE SCALE GENOMIC DNA]</scope>
    <source>
        <strain evidence="1 2">MG28</strain>
    </source>
</reference>
<protein>
    <submittedName>
        <fullName evidence="1">Uncharacterized protein</fullName>
    </submittedName>
</protein>
<proteinExistence type="predicted"/>
<evidence type="ECO:0000313" key="1">
    <source>
        <dbReference type="EMBL" id="QYX79544.1"/>
    </source>
</evidence>
<dbReference type="Proteomes" id="UP000827138">
    <property type="component" value="Chromosome"/>
</dbReference>
<sequence>MTRSDSTPDLMWDEVAESFDPELMGTLPDLYVPDTATEHWQALLDLVAESDWKHEYIEGTTPRAVPSAAHVLARPRDAECPQLRVWPAEDMLAIFRFLSDEEIDFDIDLREIQGQDRLDAFCDFLRRLGRHLAKPVVMCPEGAYDRPVLGYDPVLDRVRVPRD</sequence>
<organism evidence="1 2">
    <name type="scientific">Streptomyces akebiae</name>
    <dbReference type="NCBI Taxonomy" id="2865673"/>
    <lineage>
        <taxon>Bacteria</taxon>
        <taxon>Bacillati</taxon>
        <taxon>Actinomycetota</taxon>
        <taxon>Actinomycetes</taxon>
        <taxon>Kitasatosporales</taxon>
        <taxon>Streptomycetaceae</taxon>
        <taxon>Streptomyces</taxon>
    </lineage>
</organism>
<accession>A0ABX8XV82</accession>
<gene>
    <name evidence="1" type="ORF">K1J60_26210</name>
</gene>
<dbReference type="EMBL" id="CP080647">
    <property type="protein sequence ID" value="QYX79544.1"/>
    <property type="molecule type" value="Genomic_DNA"/>
</dbReference>
<keyword evidence="2" id="KW-1185">Reference proteome</keyword>
<dbReference type="RefSeq" id="WP_220648331.1">
    <property type="nucleotide sequence ID" value="NZ_CP080647.1"/>
</dbReference>
<name>A0ABX8XV82_9ACTN</name>